<reference evidence="1" key="3">
    <citation type="submission" date="2023-05" db="EMBL/GenBank/DDBJ databases">
        <authorList>
            <person name="Smith C.H."/>
        </authorList>
    </citation>
    <scope>NUCLEOTIDE SEQUENCE</scope>
    <source>
        <strain evidence="1">CHS0354</strain>
        <tissue evidence="1">Mantle</tissue>
    </source>
</reference>
<evidence type="ECO:0000313" key="1">
    <source>
        <dbReference type="EMBL" id="KAK3593973.1"/>
    </source>
</evidence>
<sequence>MEIKENTDKQNNLPRYIQKLGNTDWKRFRNEHIVQSSSDKTVSNVTQTLSMPAGPSKVISPHLFINYKCSKRNSDRHLTLKVSKNQIQIMTDYE</sequence>
<accession>A0AAE0SLK7</accession>
<reference evidence="1" key="1">
    <citation type="journal article" date="2021" name="Genome Biol. Evol.">
        <title>A High-Quality Reference Genome for a Parasitic Bivalve with Doubly Uniparental Inheritance (Bivalvia: Unionida).</title>
        <authorList>
            <person name="Smith C.H."/>
        </authorList>
    </citation>
    <scope>NUCLEOTIDE SEQUENCE</scope>
    <source>
        <strain evidence="1">CHS0354</strain>
    </source>
</reference>
<comment type="caution">
    <text evidence="1">The sequence shown here is derived from an EMBL/GenBank/DDBJ whole genome shotgun (WGS) entry which is preliminary data.</text>
</comment>
<organism evidence="1 2">
    <name type="scientific">Potamilus streckersoni</name>
    <dbReference type="NCBI Taxonomy" id="2493646"/>
    <lineage>
        <taxon>Eukaryota</taxon>
        <taxon>Metazoa</taxon>
        <taxon>Spiralia</taxon>
        <taxon>Lophotrochozoa</taxon>
        <taxon>Mollusca</taxon>
        <taxon>Bivalvia</taxon>
        <taxon>Autobranchia</taxon>
        <taxon>Heteroconchia</taxon>
        <taxon>Palaeoheterodonta</taxon>
        <taxon>Unionida</taxon>
        <taxon>Unionoidea</taxon>
        <taxon>Unionidae</taxon>
        <taxon>Ambleminae</taxon>
        <taxon>Lampsilini</taxon>
        <taxon>Potamilus</taxon>
    </lineage>
</organism>
<evidence type="ECO:0000313" key="2">
    <source>
        <dbReference type="Proteomes" id="UP001195483"/>
    </source>
</evidence>
<name>A0AAE0SLK7_9BIVA</name>
<gene>
    <name evidence="1" type="ORF">CHS0354_040712</name>
</gene>
<proteinExistence type="predicted"/>
<keyword evidence="2" id="KW-1185">Reference proteome</keyword>
<dbReference type="AlphaFoldDB" id="A0AAE0SLK7"/>
<reference evidence="1" key="2">
    <citation type="journal article" date="2021" name="Genome Biol. Evol.">
        <title>Developing a high-quality reference genome for a parasitic bivalve with doubly uniparental inheritance (Bivalvia: Unionida).</title>
        <authorList>
            <person name="Smith C.H."/>
        </authorList>
    </citation>
    <scope>NUCLEOTIDE SEQUENCE</scope>
    <source>
        <strain evidence="1">CHS0354</strain>
        <tissue evidence="1">Mantle</tissue>
    </source>
</reference>
<dbReference type="Proteomes" id="UP001195483">
    <property type="component" value="Unassembled WGS sequence"/>
</dbReference>
<dbReference type="EMBL" id="JAEAOA010002342">
    <property type="protein sequence ID" value="KAK3593973.1"/>
    <property type="molecule type" value="Genomic_DNA"/>
</dbReference>
<protein>
    <submittedName>
        <fullName evidence="1">Uncharacterized protein</fullName>
    </submittedName>
</protein>